<gene>
    <name evidence="3" type="ORF">GC098_24715</name>
</gene>
<reference evidence="3 4" key="1">
    <citation type="submission" date="2019-10" db="EMBL/GenBank/DDBJ databases">
        <title>Description of Paenibacillus terrestris sp. nov.</title>
        <authorList>
            <person name="Carlier A."/>
            <person name="Qi S."/>
        </authorList>
    </citation>
    <scope>NUCLEOTIDE SEQUENCE [LARGE SCALE GENOMIC DNA]</scope>
    <source>
        <strain evidence="3 4">LMG 31458</strain>
    </source>
</reference>
<proteinExistence type="predicted"/>
<name>A0ABX1Y124_9BACL</name>
<evidence type="ECO:0000256" key="2">
    <source>
        <dbReference type="SAM" id="Phobius"/>
    </source>
</evidence>
<feature type="transmembrane region" description="Helical" evidence="2">
    <location>
        <begin position="59"/>
        <end position="80"/>
    </location>
</feature>
<sequence length="115" mass="13356">MSRGKVLARKMQNEQKPTSDRQEDNSPQKKSNEPGRWSDVFGFGKILDKLPLHKLSARMAYCMFFDLVLLLFVLVLRASGTKMNDFPNAWDIRFIVITTIVVFFVGLCDIWKDRK</sequence>
<feature type="transmembrane region" description="Helical" evidence="2">
    <location>
        <begin position="92"/>
        <end position="111"/>
    </location>
</feature>
<organism evidence="3 4">
    <name type="scientific">Paenibacillus phytorum</name>
    <dbReference type="NCBI Taxonomy" id="2654977"/>
    <lineage>
        <taxon>Bacteria</taxon>
        <taxon>Bacillati</taxon>
        <taxon>Bacillota</taxon>
        <taxon>Bacilli</taxon>
        <taxon>Bacillales</taxon>
        <taxon>Paenibacillaceae</taxon>
        <taxon>Paenibacillus</taxon>
    </lineage>
</organism>
<keyword evidence="2" id="KW-0812">Transmembrane</keyword>
<feature type="compositionally biased region" description="Basic and acidic residues" evidence="1">
    <location>
        <begin position="11"/>
        <end position="33"/>
    </location>
</feature>
<evidence type="ECO:0000313" key="4">
    <source>
        <dbReference type="Proteomes" id="UP000616779"/>
    </source>
</evidence>
<dbReference type="RefSeq" id="WP_171645964.1">
    <property type="nucleotide sequence ID" value="NZ_WHOA01000169.1"/>
</dbReference>
<comment type="caution">
    <text evidence="3">The sequence shown here is derived from an EMBL/GenBank/DDBJ whole genome shotgun (WGS) entry which is preliminary data.</text>
</comment>
<keyword evidence="2" id="KW-0472">Membrane</keyword>
<accession>A0ABX1Y124</accession>
<keyword evidence="4" id="KW-1185">Reference proteome</keyword>
<evidence type="ECO:0000256" key="1">
    <source>
        <dbReference type="SAM" id="MobiDB-lite"/>
    </source>
</evidence>
<dbReference type="EMBL" id="WHOA01000169">
    <property type="protein sequence ID" value="NOU74557.1"/>
    <property type="molecule type" value="Genomic_DNA"/>
</dbReference>
<evidence type="ECO:0000313" key="3">
    <source>
        <dbReference type="EMBL" id="NOU74557.1"/>
    </source>
</evidence>
<dbReference type="Proteomes" id="UP000616779">
    <property type="component" value="Unassembled WGS sequence"/>
</dbReference>
<keyword evidence="2" id="KW-1133">Transmembrane helix</keyword>
<feature type="region of interest" description="Disordered" evidence="1">
    <location>
        <begin position="1"/>
        <end position="36"/>
    </location>
</feature>
<protein>
    <submittedName>
        <fullName evidence="3">Uncharacterized protein</fullName>
    </submittedName>
</protein>